<dbReference type="Pfam" id="PF13739">
    <property type="entry name" value="PdaC"/>
    <property type="match status" value="1"/>
</dbReference>
<evidence type="ECO:0000313" key="5">
    <source>
        <dbReference type="Proteomes" id="UP000463883"/>
    </source>
</evidence>
<dbReference type="KEGG" id="amic:Ami3637_15100"/>
<reference evidence="4 5" key="1">
    <citation type="submission" date="2020-01" db="EMBL/GenBank/DDBJ databases">
        <title>Genomic analysis of Aminipila sp. CBA3637.</title>
        <authorList>
            <person name="Kim Y.B."/>
            <person name="Roh S.W."/>
        </authorList>
    </citation>
    <scope>NUCLEOTIDE SEQUENCE [LARGE SCALE GENOMIC DNA]</scope>
    <source>
        <strain evidence="4 5">CBA3637</strain>
    </source>
</reference>
<dbReference type="RefSeq" id="WP_162363292.1">
    <property type="nucleotide sequence ID" value="NZ_CP047591.1"/>
</dbReference>
<dbReference type="InterPro" id="IPR037126">
    <property type="entry name" value="PdaC/RsiV-like_sf"/>
</dbReference>
<proteinExistence type="predicted"/>
<feature type="domain" description="DUF3298" evidence="2">
    <location>
        <begin position="202"/>
        <end position="284"/>
    </location>
</feature>
<gene>
    <name evidence="4" type="ORF">Ami3637_15100</name>
</gene>
<dbReference type="Gene3D" id="3.30.565.40">
    <property type="entry name" value="Fervidobacterium nodosum Rt17-B1 like"/>
    <property type="match status" value="1"/>
</dbReference>
<dbReference type="InterPro" id="IPR025303">
    <property type="entry name" value="PdaC"/>
</dbReference>
<feature type="transmembrane region" description="Helical" evidence="1">
    <location>
        <begin position="47"/>
        <end position="65"/>
    </location>
</feature>
<dbReference type="Proteomes" id="UP000463883">
    <property type="component" value="Chromosome"/>
</dbReference>
<evidence type="ECO:0000259" key="3">
    <source>
        <dbReference type="Pfam" id="PF13739"/>
    </source>
</evidence>
<name>A0A6P1MI03_9FIRM</name>
<dbReference type="AlphaFoldDB" id="A0A6P1MI03"/>
<dbReference type="InterPro" id="IPR021729">
    <property type="entry name" value="DUF3298"/>
</dbReference>
<evidence type="ECO:0000313" key="4">
    <source>
        <dbReference type="EMBL" id="QHI73527.1"/>
    </source>
</evidence>
<keyword evidence="1" id="KW-1133">Transmembrane helix</keyword>
<protein>
    <submittedName>
        <fullName evidence="4">DUF3298 domain-containing protein</fullName>
    </submittedName>
</protein>
<dbReference type="Gene3D" id="3.90.640.20">
    <property type="entry name" value="Heat-shock cognate protein, ATPase"/>
    <property type="match status" value="1"/>
</dbReference>
<evidence type="ECO:0000256" key="1">
    <source>
        <dbReference type="SAM" id="Phobius"/>
    </source>
</evidence>
<evidence type="ECO:0000259" key="2">
    <source>
        <dbReference type="Pfam" id="PF11738"/>
    </source>
</evidence>
<feature type="domain" description="Deacetylase PdaC" evidence="3">
    <location>
        <begin position="96"/>
        <end position="169"/>
    </location>
</feature>
<dbReference type="Pfam" id="PF11738">
    <property type="entry name" value="DUF3298"/>
    <property type="match status" value="1"/>
</dbReference>
<keyword evidence="1" id="KW-0472">Membrane</keyword>
<accession>A0A6P1MI03</accession>
<sequence>MTDNKMEKLKEEYMNVPISGELDSVVRRALKIENKSNIKKVYFYKRLGTVAAAVVICLVALTVTVNSSPAFANELSRTPVIGGIVKVLTFKEFTVKEDKFDADIKVPEIQGLKNGDLERSINEKYLEENKKLYKQFMSDMEEMKKQGSGNIGAYSGYEVKTDNDNILSVGRWETKTAADSYTVMRYDTIDKKNQILLTLPSLFKDDSYVDVISENIIAQMKEQVKSEDKVYWLDDGNTMPEDIFKKIDKNQNFYINKDGKLVISFDQFEVAPGYMGTPEFVIPTDVLSKILVSNQYVK</sequence>
<keyword evidence="5" id="KW-1185">Reference proteome</keyword>
<keyword evidence="1" id="KW-0812">Transmembrane</keyword>
<organism evidence="4 5">
    <name type="scientific">Aminipila terrae</name>
    <dbReference type="NCBI Taxonomy" id="2697030"/>
    <lineage>
        <taxon>Bacteria</taxon>
        <taxon>Bacillati</taxon>
        <taxon>Bacillota</taxon>
        <taxon>Clostridia</taxon>
        <taxon>Peptostreptococcales</taxon>
        <taxon>Anaerovoracaceae</taxon>
        <taxon>Aminipila</taxon>
    </lineage>
</organism>
<dbReference type="EMBL" id="CP047591">
    <property type="protein sequence ID" value="QHI73527.1"/>
    <property type="molecule type" value="Genomic_DNA"/>
</dbReference>